<gene>
    <name evidence="2" type="ORF">UTRI_04131_B</name>
</gene>
<sequence length="281" mass="31199">MQCVRSAVHAVQASTLTLRLALTGVRPLSSQSTSPSQDKRILVKPLPHASLDKFAGGFFAPSKNNPSHHCADFSLILKPFPRHLMDASGRLDETKLLPHWLPLPPHPSTHQGRHLRPPFYYPTLPSLPESISKEAGHDANRWEPLAQSVAVPTETRPILRFFVMSTKKRVHKLAVIRHRTRTRLVTAMRTAIARLEGSDPGLGNSLEPRRNALMLIASPSAYSKAMPVLVDEMEKAVRRITSQACSSSSNKRGPPRLFNHAPRSKPPPSFRSPSNQTSIRK</sequence>
<evidence type="ECO:0000313" key="2">
    <source>
        <dbReference type="EMBL" id="SPO26820.1"/>
    </source>
</evidence>
<keyword evidence="3" id="KW-1185">Reference proteome</keyword>
<dbReference type="OrthoDB" id="3365574at2759"/>
<dbReference type="Proteomes" id="UP000324022">
    <property type="component" value="Unassembled WGS sequence"/>
</dbReference>
<dbReference type="AlphaFoldDB" id="A0A5C3E9I2"/>
<accession>A0A5C3E9I2</accession>
<feature type="region of interest" description="Disordered" evidence="1">
    <location>
        <begin position="241"/>
        <end position="281"/>
    </location>
</feature>
<name>A0A5C3E9I2_9BASI</name>
<evidence type="ECO:0000313" key="3">
    <source>
        <dbReference type="Proteomes" id="UP000324022"/>
    </source>
</evidence>
<protein>
    <submittedName>
        <fullName evidence="2">Uncharacterized protein</fullName>
    </submittedName>
</protein>
<organism evidence="2 3">
    <name type="scientific">Ustilago trichophora</name>
    <dbReference type="NCBI Taxonomy" id="86804"/>
    <lineage>
        <taxon>Eukaryota</taxon>
        <taxon>Fungi</taxon>
        <taxon>Dikarya</taxon>
        <taxon>Basidiomycota</taxon>
        <taxon>Ustilaginomycotina</taxon>
        <taxon>Ustilaginomycetes</taxon>
        <taxon>Ustilaginales</taxon>
        <taxon>Ustilaginaceae</taxon>
        <taxon>Ustilago</taxon>
    </lineage>
</organism>
<reference evidence="2 3" key="1">
    <citation type="submission" date="2018-03" db="EMBL/GenBank/DDBJ databases">
        <authorList>
            <person name="Guldener U."/>
        </authorList>
    </citation>
    <scope>NUCLEOTIDE SEQUENCE [LARGE SCALE GENOMIC DNA]</scope>
    <source>
        <strain evidence="2 3">NBRC100155</strain>
    </source>
</reference>
<evidence type="ECO:0000256" key="1">
    <source>
        <dbReference type="SAM" id="MobiDB-lite"/>
    </source>
</evidence>
<proteinExistence type="predicted"/>
<feature type="compositionally biased region" description="Polar residues" evidence="1">
    <location>
        <begin position="241"/>
        <end position="251"/>
    </location>
</feature>
<dbReference type="EMBL" id="OOIN01000015">
    <property type="protein sequence ID" value="SPO26820.1"/>
    <property type="molecule type" value="Genomic_DNA"/>
</dbReference>